<keyword evidence="4" id="KW-1185">Reference proteome</keyword>
<dbReference type="Gene3D" id="3.20.80.10">
    <property type="entry name" value="Regulatory factor, effector binding domain"/>
    <property type="match status" value="1"/>
</dbReference>
<dbReference type="InterPro" id="IPR006917">
    <property type="entry name" value="SOUL_heme-bd"/>
</dbReference>
<proteinExistence type="inferred from homology"/>
<dbReference type="PANTHER" id="PTHR11220:SF1">
    <property type="entry name" value="HEME-BINDING PROTEIN 2"/>
    <property type="match status" value="1"/>
</dbReference>
<sequence length="206" mass="23731">MGICLSGDALGEEGDEQEESFRKPHYYRSREGPKFRVLNYTSHYEYRQYGESSWISTRLEGRELNKALSKGDKILARYFNGTNGPEKVMDLTCPLKLRVEFGKEAYGPWSEADVVASLHLPYDSVKCPPAPKESGLFIQDAAEHFAYVSSFEGFATEQIWHDEVIKLRRVLDGERKKYDKQAVFVARYENLLHLGKKRNEVILIQN</sequence>
<accession>A0ABN8LZX9</accession>
<dbReference type="Proteomes" id="UP001159427">
    <property type="component" value="Unassembled WGS sequence"/>
</dbReference>
<protein>
    <submittedName>
        <fullName evidence="3">Uncharacterized protein</fullName>
    </submittedName>
</protein>
<organism evidence="3 4">
    <name type="scientific">Porites evermanni</name>
    <dbReference type="NCBI Taxonomy" id="104178"/>
    <lineage>
        <taxon>Eukaryota</taxon>
        <taxon>Metazoa</taxon>
        <taxon>Cnidaria</taxon>
        <taxon>Anthozoa</taxon>
        <taxon>Hexacorallia</taxon>
        <taxon>Scleractinia</taxon>
        <taxon>Fungiina</taxon>
        <taxon>Poritidae</taxon>
        <taxon>Porites</taxon>
    </lineage>
</organism>
<name>A0ABN8LZX9_9CNID</name>
<dbReference type="InterPro" id="IPR011256">
    <property type="entry name" value="Reg_factor_effector_dom_sf"/>
</dbReference>
<comment type="similarity">
    <text evidence="1">Belongs to the HEBP family.</text>
</comment>
<evidence type="ECO:0000256" key="2">
    <source>
        <dbReference type="SAM" id="MobiDB-lite"/>
    </source>
</evidence>
<gene>
    <name evidence="3" type="ORF">PEVE_00011794</name>
</gene>
<evidence type="ECO:0000256" key="1">
    <source>
        <dbReference type="ARBA" id="ARBA00009817"/>
    </source>
</evidence>
<dbReference type="SUPFAM" id="SSF55136">
    <property type="entry name" value="Probable bacterial effector-binding domain"/>
    <property type="match status" value="1"/>
</dbReference>
<dbReference type="PANTHER" id="PTHR11220">
    <property type="entry name" value="HEME-BINDING PROTEIN-RELATED"/>
    <property type="match status" value="1"/>
</dbReference>
<feature type="region of interest" description="Disordered" evidence="2">
    <location>
        <begin position="1"/>
        <end position="25"/>
    </location>
</feature>
<reference evidence="3 4" key="1">
    <citation type="submission" date="2022-05" db="EMBL/GenBank/DDBJ databases">
        <authorList>
            <consortium name="Genoscope - CEA"/>
            <person name="William W."/>
        </authorList>
    </citation>
    <scope>NUCLEOTIDE SEQUENCE [LARGE SCALE GENOMIC DNA]</scope>
</reference>
<dbReference type="Pfam" id="PF04832">
    <property type="entry name" value="SOUL"/>
    <property type="match status" value="1"/>
</dbReference>
<comment type="caution">
    <text evidence="3">The sequence shown here is derived from an EMBL/GenBank/DDBJ whole genome shotgun (WGS) entry which is preliminary data.</text>
</comment>
<evidence type="ECO:0000313" key="4">
    <source>
        <dbReference type="Proteomes" id="UP001159427"/>
    </source>
</evidence>
<dbReference type="EMBL" id="CALNXI010000186">
    <property type="protein sequence ID" value="CAH3021530.1"/>
    <property type="molecule type" value="Genomic_DNA"/>
</dbReference>
<evidence type="ECO:0000313" key="3">
    <source>
        <dbReference type="EMBL" id="CAH3021530.1"/>
    </source>
</evidence>